<dbReference type="AlphaFoldDB" id="A0A645J3R6"/>
<sequence length="127" mass="14415">MKGYAKHEKTLFENITKARAAVMSASSVNETAEASNYLSSTLKSLFAVAENYPELKANQNFLQLQKDLMDTENKIAYSRQFYNDTVMKYNISIQTIPKNIVASLTGFNKKDLFETQQAERETPAVKF</sequence>
<dbReference type="PANTHER" id="PTHR34478">
    <property type="entry name" value="PROTEIN LEMA"/>
    <property type="match status" value="1"/>
</dbReference>
<protein>
    <submittedName>
        <fullName evidence="6">Protein LemA</fullName>
    </submittedName>
</protein>
<comment type="similarity">
    <text evidence="2">Belongs to the LemA family.</text>
</comment>
<dbReference type="InterPro" id="IPR007156">
    <property type="entry name" value="MamQ_LemA"/>
</dbReference>
<dbReference type="PANTHER" id="PTHR34478:SF2">
    <property type="entry name" value="MEMBRANE PROTEIN"/>
    <property type="match status" value="1"/>
</dbReference>
<reference evidence="6" key="1">
    <citation type="submission" date="2019-08" db="EMBL/GenBank/DDBJ databases">
        <authorList>
            <person name="Kucharzyk K."/>
            <person name="Murdoch R.W."/>
            <person name="Higgins S."/>
            <person name="Loffler F."/>
        </authorList>
    </citation>
    <scope>NUCLEOTIDE SEQUENCE</scope>
</reference>
<evidence type="ECO:0000313" key="6">
    <source>
        <dbReference type="EMBL" id="MPN57752.1"/>
    </source>
</evidence>
<comment type="subcellular location">
    <subcellularLocation>
        <location evidence="1">Membrane</location>
        <topology evidence="1">Single-pass membrane protein</topology>
    </subcellularLocation>
</comment>
<organism evidence="6">
    <name type="scientific">bioreactor metagenome</name>
    <dbReference type="NCBI Taxonomy" id="1076179"/>
    <lineage>
        <taxon>unclassified sequences</taxon>
        <taxon>metagenomes</taxon>
        <taxon>ecological metagenomes</taxon>
    </lineage>
</organism>
<proteinExistence type="inferred from homology"/>
<keyword evidence="3" id="KW-0812">Transmembrane</keyword>
<dbReference type="EMBL" id="VSSQ01129704">
    <property type="protein sequence ID" value="MPN57752.1"/>
    <property type="molecule type" value="Genomic_DNA"/>
</dbReference>
<name>A0A645J3R6_9ZZZZ</name>
<dbReference type="Gene3D" id="1.20.1440.20">
    <property type="entry name" value="LemA-like domain"/>
    <property type="match status" value="1"/>
</dbReference>
<keyword evidence="5" id="KW-0472">Membrane</keyword>
<accession>A0A645J3R6</accession>
<evidence type="ECO:0000256" key="2">
    <source>
        <dbReference type="ARBA" id="ARBA00008854"/>
    </source>
</evidence>
<dbReference type="InterPro" id="IPR023353">
    <property type="entry name" value="LemA-like_dom_sf"/>
</dbReference>
<gene>
    <name evidence="6" type="primary">lemA_39</name>
    <name evidence="6" type="ORF">SDC9_205446</name>
</gene>
<keyword evidence="4" id="KW-1133">Transmembrane helix</keyword>
<evidence type="ECO:0000256" key="4">
    <source>
        <dbReference type="ARBA" id="ARBA00022989"/>
    </source>
</evidence>
<dbReference type="Pfam" id="PF04011">
    <property type="entry name" value="LemA"/>
    <property type="match status" value="1"/>
</dbReference>
<dbReference type="SUPFAM" id="SSF140478">
    <property type="entry name" value="LemA-like"/>
    <property type="match status" value="1"/>
</dbReference>
<dbReference type="GO" id="GO:0016020">
    <property type="term" value="C:membrane"/>
    <property type="evidence" value="ECO:0007669"/>
    <property type="project" value="UniProtKB-SubCell"/>
</dbReference>
<evidence type="ECO:0000256" key="5">
    <source>
        <dbReference type="ARBA" id="ARBA00023136"/>
    </source>
</evidence>
<evidence type="ECO:0000256" key="3">
    <source>
        <dbReference type="ARBA" id="ARBA00022692"/>
    </source>
</evidence>
<comment type="caution">
    <text evidence="6">The sequence shown here is derived from an EMBL/GenBank/DDBJ whole genome shotgun (WGS) entry which is preliminary data.</text>
</comment>
<evidence type="ECO:0000256" key="1">
    <source>
        <dbReference type="ARBA" id="ARBA00004167"/>
    </source>
</evidence>